<proteinExistence type="predicted"/>
<reference evidence="2" key="1">
    <citation type="submission" date="2023-10" db="EMBL/GenBank/DDBJ databases">
        <authorList>
            <person name="Chen Y."/>
            <person name="Shah S."/>
            <person name="Dougan E. K."/>
            <person name="Thang M."/>
            <person name="Chan C."/>
        </authorList>
    </citation>
    <scope>NUCLEOTIDE SEQUENCE [LARGE SCALE GENOMIC DNA]</scope>
</reference>
<accession>A0ABN9UP20</accession>
<dbReference type="EMBL" id="CAUYUJ010016086">
    <property type="protein sequence ID" value="CAK0861701.1"/>
    <property type="molecule type" value="Genomic_DNA"/>
</dbReference>
<name>A0ABN9UP20_9DINO</name>
<dbReference type="Proteomes" id="UP001189429">
    <property type="component" value="Unassembled WGS sequence"/>
</dbReference>
<gene>
    <name evidence="2" type="ORF">PCOR1329_LOCUS50301</name>
</gene>
<feature type="compositionally biased region" description="Low complexity" evidence="1">
    <location>
        <begin position="134"/>
        <end position="145"/>
    </location>
</feature>
<feature type="compositionally biased region" description="Low complexity" evidence="1">
    <location>
        <begin position="173"/>
        <end position="206"/>
    </location>
</feature>
<keyword evidence="3" id="KW-1185">Reference proteome</keyword>
<feature type="region of interest" description="Disordered" evidence="1">
    <location>
        <begin position="98"/>
        <end position="145"/>
    </location>
</feature>
<evidence type="ECO:0000313" key="2">
    <source>
        <dbReference type="EMBL" id="CAK0861701.1"/>
    </source>
</evidence>
<evidence type="ECO:0000256" key="1">
    <source>
        <dbReference type="SAM" id="MobiDB-lite"/>
    </source>
</evidence>
<feature type="region of interest" description="Disordered" evidence="1">
    <location>
        <begin position="245"/>
        <end position="268"/>
    </location>
</feature>
<evidence type="ECO:0000313" key="3">
    <source>
        <dbReference type="Proteomes" id="UP001189429"/>
    </source>
</evidence>
<feature type="region of interest" description="Disordered" evidence="1">
    <location>
        <begin position="173"/>
        <end position="228"/>
    </location>
</feature>
<sequence>MDLEGWLLQDPAAEGLGEARKFWGAASSLRQVEVDKEDEHKETIGKWQDQSLAGLVADLPEDARSEALRLACTLGLQRLEELRLCGLLAAPARLLQETSAAGHPGPPPQRGPASPTGSPERPAGSSSSDAALNASTPPARVRAPSPAGVAAGVAARAAVAAAALPAPLKVVPAPARRAAQASAASPSVQPQAAGGEPAGLAPALPWGRPPHLAPGAAWPPRSQVQTPRDVVRAAEEFLNCWIATEFAEPSGQEGPSPSAEPEWVSLQQ</sequence>
<protein>
    <submittedName>
        <fullName evidence="2">Uncharacterized protein</fullName>
    </submittedName>
</protein>
<comment type="caution">
    <text evidence="2">The sequence shown here is derived from an EMBL/GenBank/DDBJ whole genome shotgun (WGS) entry which is preliminary data.</text>
</comment>
<organism evidence="2 3">
    <name type="scientific">Prorocentrum cordatum</name>
    <dbReference type="NCBI Taxonomy" id="2364126"/>
    <lineage>
        <taxon>Eukaryota</taxon>
        <taxon>Sar</taxon>
        <taxon>Alveolata</taxon>
        <taxon>Dinophyceae</taxon>
        <taxon>Prorocentrales</taxon>
        <taxon>Prorocentraceae</taxon>
        <taxon>Prorocentrum</taxon>
    </lineage>
</organism>